<gene>
    <name evidence="6" type="ORF">KMZ68_06620</name>
</gene>
<dbReference type="SMART" id="SM00100">
    <property type="entry name" value="cNMP"/>
    <property type="match status" value="1"/>
</dbReference>
<dbReference type="Pfam" id="PF00027">
    <property type="entry name" value="cNMP_binding"/>
    <property type="match status" value="1"/>
</dbReference>
<keyword evidence="1" id="KW-0805">Transcription regulation</keyword>
<dbReference type="KEGG" id="bsei:KMZ68_06620"/>
<dbReference type="InterPro" id="IPR018490">
    <property type="entry name" value="cNMP-bd_dom_sf"/>
</dbReference>
<keyword evidence="2" id="KW-0238">DNA-binding</keyword>
<protein>
    <submittedName>
        <fullName evidence="6">Crp/Fnr family transcriptional regulator</fullName>
    </submittedName>
</protein>
<name>A0A975NRR9_9BRAD</name>
<dbReference type="PROSITE" id="PS51063">
    <property type="entry name" value="HTH_CRP_2"/>
    <property type="match status" value="1"/>
</dbReference>
<reference evidence="6" key="1">
    <citation type="submission" date="2021-06" db="EMBL/GenBank/DDBJ databases">
        <title>Bradyrhizobium sp. S2-11-2 Genome sequencing.</title>
        <authorList>
            <person name="Jin L."/>
        </authorList>
    </citation>
    <scope>NUCLEOTIDE SEQUENCE</scope>
    <source>
        <strain evidence="6">S2-11-2</strain>
    </source>
</reference>
<dbReference type="PROSITE" id="PS50042">
    <property type="entry name" value="CNMP_BINDING_3"/>
    <property type="match status" value="1"/>
</dbReference>
<dbReference type="Gene3D" id="2.60.120.10">
    <property type="entry name" value="Jelly Rolls"/>
    <property type="match status" value="1"/>
</dbReference>
<dbReference type="GO" id="GO:0003700">
    <property type="term" value="F:DNA-binding transcription factor activity"/>
    <property type="evidence" value="ECO:0007669"/>
    <property type="project" value="TreeGrafter"/>
</dbReference>
<dbReference type="SMART" id="SM00419">
    <property type="entry name" value="HTH_CRP"/>
    <property type="match status" value="1"/>
</dbReference>
<keyword evidence="3" id="KW-0804">Transcription</keyword>
<evidence type="ECO:0000313" key="7">
    <source>
        <dbReference type="Proteomes" id="UP000680805"/>
    </source>
</evidence>
<evidence type="ECO:0000256" key="3">
    <source>
        <dbReference type="ARBA" id="ARBA00023163"/>
    </source>
</evidence>
<evidence type="ECO:0000256" key="1">
    <source>
        <dbReference type="ARBA" id="ARBA00023015"/>
    </source>
</evidence>
<dbReference type="GO" id="GO:0003677">
    <property type="term" value="F:DNA binding"/>
    <property type="evidence" value="ECO:0007669"/>
    <property type="project" value="UniProtKB-KW"/>
</dbReference>
<dbReference type="AlphaFoldDB" id="A0A975NRR9"/>
<dbReference type="PANTHER" id="PTHR24567">
    <property type="entry name" value="CRP FAMILY TRANSCRIPTIONAL REGULATORY PROTEIN"/>
    <property type="match status" value="1"/>
</dbReference>
<dbReference type="SUPFAM" id="SSF51206">
    <property type="entry name" value="cAMP-binding domain-like"/>
    <property type="match status" value="1"/>
</dbReference>
<dbReference type="EMBL" id="CP076135">
    <property type="protein sequence ID" value="QWG19511.1"/>
    <property type="molecule type" value="Genomic_DNA"/>
</dbReference>
<dbReference type="CDD" id="cd00038">
    <property type="entry name" value="CAP_ED"/>
    <property type="match status" value="1"/>
</dbReference>
<evidence type="ECO:0000313" key="6">
    <source>
        <dbReference type="EMBL" id="QWG19511.1"/>
    </source>
</evidence>
<evidence type="ECO:0000256" key="2">
    <source>
        <dbReference type="ARBA" id="ARBA00023125"/>
    </source>
</evidence>
<dbReference type="SUPFAM" id="SSF46785">
    <property type="entry name" value="Winged helix' DNA-binding domain"/>
    <property type="match status" value="1"/>
</dbReference>
<dbReference type="PANTHER" id="PTHR24567:SF68">
    <property type="entry name" value="DNA-BINDING TRANSCRIPTIONAL DUAL REGULATOR CRP"/>
    <property type="match status" value="1"/>
</dbReference>
<evidence type="ECO:0000259" key="5">
    <source>
        <dbReference type="PROSITE" id="PS51063"/>
    </source>
</evidence>
<dbReference type="Gene3D" id="1.10.10.10">
    <property type="entry name" value="Winged helix-like DNA-binding domain superfamily/Winged helix DNA-binding domain"/>
    <property type="match status" value="1"/>
</dbReference>
<dbReference type="InterPro" id="IPR036390">
    <property type="entry name" value="WH_DNA-bd_sf"/>
</dbReference>
<organism evidence="6 7">
    <name type="scientific">Bradyrhizobium sediminis</name>
    <dbReference type="NCBI Taxonomy" id="2840469"/>
    <lineage>
        <taxon>Bacteria</taxon>
        <taxon>Pseudomonadati</taxon>
        <taxon>Pseudomonadota</taxon>
        <taxon>Alphaproteobacteria</taxon>
        <taxon>Hyphomicrobiales</taxon>
        <taxon>Nitrobacteraceae</taxon>
        <taxon>Bradyrhizobium</taxon>
    </lineage>
</organism>
<dbReference type="InterPro" id="IPR050397">
    <property type="entry name" value="Env_Response_Regulators"/>
</dbReference>
<feature type="domain" description="Cyclic nucleotide-binding" evidence="4">
    <location>
        <begin position="44"/>
        <end position="147"/>
    </location>
</feature>
<proteinExistence type="predicted"/>
<dbReference type="InterPro" id="IPR014710">
    <property type="entry name" value="RmlC-like_jellyroll"/>
</dbReference>
<feature type="domain" description="HTH crp-type" evidence="5">
    <location>
        <begin position="178"/>
        <end position="251"/>
    </location>
</feature>
<dbReference type="InterPro" id="IPR012318">
    <property type="entry name" value="HTH_CRP"/>
</dbReference>
<dbReference type="RefSeq" id="WP_215615031.1">
    <property type="nucleotide sequence ID" value="NZ_CP076135.1"/>
</dbReference>
<dbReference type="GO" id="GO:0005829">
    <property type="term" value="C:cytosol"/>
    <property type="evidence" value="ECO:0007669"/>
    <property type="project" value="TreeGrafter"/>
</dbReference>
<dbReference type="Proteomes" id="UP000680805">
    <property type="component" value="Chromosome"/>
</dbReference>
<dbReference type="Pfam" id="PF13545">
    <property type="entry name" value="HTH_Crp_2"/>
    <property type="match status" value="1"/>
</dbReference>
<dbReference type="InterPro" id="IPR036388">
    <property type="entry name" value="WH-like_DNA-bd_sf"/>
</dbReference>
<sequence length="261" mass="28043">MQIYAATNAAMGPAAGRPRAAASKGGESLLLTESARSLGGAPSLFEALSQGERATVLKHGRRKVFYRGQTLFNQGTKHDGIYLIETGRIRVFYTAPSGREITLAYWHPGNFVGGPEVFGAGVHQWSGVATSNSSVVQLPGKELRSLVVEVPNLAIGLIEGLTFKGKCYSALAQMLGTRSITERLAHLLLHLTELYGVDDPEGILIGAAFTHADLAHMVGATRQWVTISLKRLQEKGIVASRKSQIIVRRPDLLQGMKGLGD</sequence>
<accession>A0A975NRR9</accession>
<dbReference type="InterPro" id="IPR000595">
    <property type="entry name" value="cNMP-bd_dom"/>
</dbReference>
<evidence type="ECO:0000259" key="4">
    <source>
        <dbReference type="PROSITE" id="PS50042"/>
    </source>
</evidence>